<dbReference type="EMBL" id="SMAG01000003">
    <property type="protein sequence ID" value="TCS94693.1"/>
    <property type="molecule type" value="Genomic_DNA"/>
</dbReference>
<reference evidence="3 4" key="1">
    <citation type="submission" date="2019-03" db="EMBL/GenBank/DDBJ databases">
        <title>Genomic Encyclopedia of Type Strains, Phase IV (KMG-IV): sequencing the most valuable type-strain genomes for metagenomic binning, comparative biology and taxonomic classification.</title>
        <authorList>
            <person name="Goeker M."/>
        </authorList>
    </citation>
    <scope>NUCLEOTIDE SEQUENCE [LARGE SCALE GENOMIC DNA]</scope>
    <source>
        <strain evidence="3 4">DSM 45707</strain>
    </source>
</reference>
<dbReference type="AlphaFoldDB" id="A0A4R3L4U8"/>
<dbReference type="InterPro" id="IPR044068">
    <property type="entry name" value="CB"/>
</dbReference>
<name>A0A4R3L4U8_9BACL</name>
<dbReference type="OrthoDB" id="6399948at2"/>
<dbReference type="PROSITE" id="PS51900">
    <property type="entry name" value="CB"/>
    <property type="match status" value="1"/>
</dbReference>
<feature type="domain" description="Core-binding (CB)" evidence="2">
    <location>
        <begin position="270"/>
        <end position="354"/>
    </location>
</feature>
<proteinExistence type="predicted"/>
<dbReference type="InterPro" id="IPR004027">
    <property type="entry name" value="SEC_C_motif"/>
</dbReference>
<evidence type="ECO:0000259" key="2">
    <source>
        <dbReference type="PROSITE" id="PS51900"/>
    </source>
</evidence>
<accession>A0A4R3L4U8</accession>
<dbReference type="Pfam" id="PF02810">
    <property type="entry name" value="SEC-C"/>
    <property type="match status" value="1"/>
</dbReference>
<dbReference type="Gene3D" id="3.10.450.50">
    <property type="match status" value="1"/>
</dbReference>
<dbReference type="RefSeq" id="WP_131924084.1">
    <property type="nucleotide sequence ID" value="NZ_SMAG01000003.1"/>
</dbReference>
<protein>
    <submittedName>
        <fullName evidence="3">SEC-C motif-containing protein</fullName>
    </submittedName>
</protein>
<evidence type="ECO:0000313" key="4">
    <source>
        <dbReference type="Proteomes" id="UP000294937"/>
    </source>
</evidence>
<evidence type="ECO:0000256" key="1">
    <source>
        <dbReference type="PROSITE-ProRule" id="PRU01248"/>
    </source>
</evidence>
<dbReference type="GO" id="GO:0003677">
    <property type="term" value="F:DNA binding"/>
    <property type="evidence" value="ECO:0007669"/>
    <property type="project" value="UniProtKB-UniRule"/>
</dbReference>
<evidence type="ECO:0000313" key="3">
    <source>
        <dbReference type="EMBL" id="TCS94693.1"/>
    </source>
</evidence>
<comment type="caution">
    <text evidence="3">The sequence shown here is derived from an EMBL/GenBank/DDBJ whole genome shotgun (WGS) entry which is preliminary data.</text>
</comment>
<dbReference type="Proteomes" id="UP000294937">
    <property type="component" value="Unassembled WGS sequence"/>
</dbReference>
<keyword evidence="1" id="KW-0238">DNA-binding</keyword>
<dbReference type="SUPFAM" id="SSF103642">
    <property type="entry name" value="Sec-C motif"/>
    <property type="match status" value="1"/>
</dbReference>
<gene>
    <name evidence="3" type="ORF">EDD58_103109</name>
</gene>
<keyword evidence="4" id="KW-1185">Reference proteome</keyword>
<organism evidence="3 4">
    <name type="scientific">Hazenella coriacea</name>
    <dbReference type="NCBI Taxonomy" id="1179467"/>
    <lineage>
        <taxon>Bacteria</taxon>
        <taxon>Bacillati</taxon>
        <taxon>Bacillota</taxon>
        <taxon>Bacilli</taxon>
        <taxon>Bacillales</taxon>
        <taxon>Thermoactinomycetaceae</taxon>
        <taxon>Hazenella</taxon>
    </lineage>
</organism>
<sequence>MVGRNDVGRNDSCPCGSGKKYKKCCERVIAFSIAEQAREQRDQRLKRELLFKLSLWFNQRFSPEMHQQWGETYKQLLQTPLDQSIPENFSLFRLWLLLDSPCYQGKRPVESWMKTIRNSPAKERVARSFCEAQFSVYEIKEIKEESMLFQSLMDGKEYEVKKGGSLVCPSIVFTRLIRLGNQYELFGPYKVFVHEMRGEILVQLEKYTHQKDHMLQVLGWSINRAKEMKKIEKLVSTPPELLEDGMKETPFFSAVEPTTVDQTLPKHITRQLEEFFNEFVEQFHEKTRSYYQNSIFLLYKYISQRYGESFNWEKLNEDALSRFLGVWYLDQGKVTPNGSKIFLNTLKYLFRWLQQEEISDVYENFKKVYVLLIRTLPATAKVKTWMMEYGVNKQIGHADESIGVYQLGVSSTGPVAYIKDHWLPVQMERFPSEWAEIRFWIKGAIQVDSKGCQFSKVEGVYPVILVDKQLQVSNSKY</sequence>